<dbReference type="OrthoDB" id="9790710at2"/>
<dbReference type="RefSeq" id="WP_073192707.1">
    <property type="nucleotide sequence ID" value="NZ_FQTW01000003.1"/>
</dbReference>
<dbReference type="Pfam" id="PF13439">
    <property type="entry name" value="Glyco_transf_4"/>
    <property type="match status" value="1"/>
</dbReference>
<keyword evidence="4" id="KW-1185">Reference proteome</keyword>
<evidence type="ECO:0000259" key="2">
    <source>
        <dbReference type="Pfam" id="PF13439"/>
    </source>
</evidence>
<sequence length="374" mass="42583">MRKKLILGVTVGGSSRLLDGQAKYFKDLGYEVYLISQDHFKEPIFCQKEGITHLPVKSLMADIHPLKDIKALFQIIKHFKKVKPDIVNLGTPKIALLGMLAAKLLGVKKRVYTCRGHRFETEMGFKRKILLMMEKLTVWCAHEVIYVSKSLKEKAKQNGLENPKKSNLIGLGSSNGVDVSAFNRDAISESDRNKLIEKYQLQNKLCIGFVGRVSLHKGAYELVEVFDKLYKKNKDIRLIMMGHRKCDPKFDDYIQNHQGIVLIPFQDNVPLYMSLFDIFVLPSWREGFPNVPIQAAAMGLPVVVSDATGCVDAVNLNVNGYIFKTKDKTSLYNMLNHLVYNQKERQLLGVEGEKWAQNFNQLNVWSGINKIYSK</sequence>
<dbReference type="SUPFAM" id="SSF53756">
    <property type="entry name" value="UDP-Glycosyltransferase/glycogen phosphorylase"/>
    <property type="match status" value="1"/>
</dbReference>
<dbReference type="GO" id="GO:0016757">
    <property type="term" value="F:glycosyltransferase activity"/>
    <property type="evidence" value="ECO:0007669"/>
    <property type="project" value="InterPro"/>
</dbReference>
<dbReference type="PANTHER" id="PTHR45947:SF3">
    <property type="entry name" value="SULFOQUINOVOSYL TRANSFERASE SQD2"/>
    <property type="match status" value="1"/>
</dbReference>
<reference evidence="3 4" key="1">
    <citation type="submission" date="2016-11" db="EMBL/GenBank/DDBJ databases">
        <authorList>
            <person name="Jaros S."/>
            <person name="Januszkiewicz K."/>
            <person name="Wedrychowicz H."/>
        </authorList>
    </citation>
    <scope>NUCLEOTIDE SEQUENCE [LARGE SCALE GENOMIC DNA]</scope>
    <source>
        <strain evidence="3 4">DSM 25661</strain>
    </source>
</reference>
<proteinExistence type="predicted"/>
<dbReference type="EMBL" id="FQTW01000003">
    <property type="protein sequence ID" value="SHE64441.1"/>
    <property type="molecule type" value="Genomic_DNA"/>
</dbReference>
<name>A0A1M4V626_9FLAO</name>
<protein>
    <submittedName>
        <fullName evidence="3">Glycosyltransferase involved in cell wall bisynthesis</fullName>
    </submittedName>
</protein>
<accession>A0A1M4V626</accession>
<dbReference type="STRING" id="1155689.SAMN05444278_103265"/>
<dbReference type="InterPro" id="IPR001296">
    <property type="entry name" value="Glyco_trans_1"/>
</dbReference>
<keyword evidence="3" id="KW-0808">Transferase</keyword>
<gene>
    <name evidence="3" type="ORF">SAMN05444278_103265</name>
</gene>
<dbReference type="AlphaFoldDB" id="A0A1M4V626"/>
<evidence type="ECO:0000313" key="3">
    <source>
        <dbReference type="EMBL" id="SHE64441.1"/>
    </source>
</evidence>
<dbReference type="Proteomes" id="UP000184462">
    <property type="component" value="Unassembled WGS sequence"/>
</dbReference>
<dbReference type="Gene3D" id="3.40.50.2000">
    <property type="entry name" value="Glycogen Phosphorylase B"/>
    <property type="match status" value="2"/>
</dbReference>
<evidence type="ECO:0000259" key="1">
    <source>
        <dbReference type="Pfam" id="PF00534"/>
    </source>
</evidence>
<dbReference type="PANTHER" id="PTHR45947">
    <property type="entry name" value="SULFOQUINOVOSYL TRANSFERASE SQD2"/>
    <property type="match status" value="1"/>
</dbReference>
<dbReference type="InterPro" id="IPR050194">
    <property type="entry name" value="Glycosyltransferase_grp1"/>
</dbReference>
<dbReference type="CDD" id="cd03808">
    <property type="entry name" value="GT4_CapM-like"/>
    <property type="match status" value="1"/>
</dbReference>
<dbReference type="Pfam" id="PF00534">
    <property type="entry name" value="Glycos_transf_1"/>
    <property type="match status" value="1"/>
</dbReference>
<dbReference type="InterPro" id="IPR028098">
    <property type="entry name" value="Glyco_trans_4-like_N"/>
</dbReference>
<organism evidence="3 4">
    <name type="scientific">Psychroflexus salarius</name>
    <dbReference type="NCBI Taxonomy" id="1155689"/>
    <lineage>
        <taxon>Bacteria</taxon>
        <taxon>Pseudomonadati</taxon>
        <taxon>Bacteroidota</taxon>
        <taxon>Flavobacteriia</taxon>
        <taxon>Flavobacteriales</taxon>
        <taxon>Flavobacteriaceae</taxon>
        <taxon>Psychroflexus</taxon>
    </lineage>
</organism>
<feature type="domain" description="Glycosyl transferase family 1" evidence="1">
    <location>
        <begin position="192"/>
        <end position="355"/>
    </location>
</feature>
<evidence type="ECO:0000313" key="4">
    <source>
        <dbReference type="Proteomes" id="UP000184462"/>
    </source>
</evidence>
<feature type="domain" description="Glycosyltransferase subfamily 4-like N-terminal" evidence="2">
    <location>
        <begin position="11"/>
        <end position="162"/>
    </location>
</feature>